<dbReference type="CDD" id="cd14014">
    <property type="entry name" value="STKc_PknB_like"/>
    <property type="match status" value="1"/>
</dbReference>
<dbReference type="PROSITE" id="PS00107">
    <property type="entry name" value="PROTEIN_KINASE_ATP"/>
    <property type="match status" value="1"/>
</dbReference>
<keyword evidence="6 9" id="KW-0067">ATP-binding</keyword>
<dbReference type="Gene3D" id="1.10.510.10">
    <property type="entry name" value="Transferase(Phosphotransferase) domain 1"/>
    <property type="match status" value="1"/>
</dbReference>
<keyword evidence="4 9" id="KW-0547">Nucleotide-binding</keyword>
<keyword evidence="5" id="KW-0418">Kinase</keyword>
<dbReference type="InterPro" id="IPR011009">
    <property type="entry name" value="Kinase-like_dom_sf"/>
</dbReference>
<dbReference type="GO" id="GO:0005524">
    <property type="term" value="F:ATP binding"/>
    <property type="evidence" value="ECO:0007669"/>
    <property type="project" value="UniProtKB-UniRule"/>
</dbReference>
<feature type="region of interest" description="Disordered" evidence="10">
    <location>
        <begin position="66"/>
        <end position="87"/>
    </location>
</feature>
<name>A0A7S0RK56_9CHLO</name>
<comment type="catalytic activity">
    <reaction evidence="7">
        <text>L-threonyl-[protein] + ATP = O-phospho-L-threonyl-[protein] + ADP + H(+)</text>
        <dbReference type="Rhea" id="RHEA:46608"/>
        <dbReference type="Rhea" id="RHEA-COMP:11060"/>
        <dbReference type="Rhea" id="RHEA-COMP:11605"/>
        <dbReference type="ChEBI" id="CHEBI:15378"/>
        <dbReference type="ChEBI" id="CHEBI:30013"/>
        <dbReference type="ChEBI" id="CHEBI:30616"/>
        <dbReference type="ChEBI" id="CHEBI:61977"/>
        <dbReference type="ChEBI" id="CHEBI:456216"/>
        <dbReference type="EC" id="2.7.11.1"/>
    </reaction>
</comment>
<dbReference type="Gene3D" id="3.30.200.20">
    <property type="entry name" value="Phosphorylase Kinase, domain 1"/>
    <property type="match status" value="1"/>
</dbReference>
<dbReference type="Pfam" id="PF00069">
    <property type="entry name" value="Pkinase"/>
    <property type="match status" value="1"/>
</dbReference>
<feature type="compositionally biased region" description="Polar residues" evidence="10">
    <location>
        <begin position="77"/>
        <end position="87"/>
    </location>
</feature>
<evidence type="ECO:0000256" key="3">
    <source>
        <dbReference type="ARBA" id="ARBA00022679"/>
    </source>
</evidence>
<reference evidence="13" key="1">
    <citation type="submission" date="2021-01" db="EMBL/GenBank/DDBJ databases">
        <authorList>
            <person name="Corre E."/>
            <person name="Pelletier E."/>
            <person name="Niang G."/>
            <person name="Scheremetjew M."/>
            <person name="Finn R."/>
            <person name="Kale V."/>
            <person name="Holt S."/>
            <person name="Cochrane G."/>
            <person name="Meng A."/>
            <person name="Brown T."/>
            <person name="Cohen L."/>
        </authorList>
    </citation>
    <scope>NUCLEOTIDE SEQUENCE</scope>
    <source>
        <strain evidence="13">SAG 11-49</strain>
    </source>
</reference>
<dbReference type="EMBL" id="HBFB01016855">
    <property type="protein sequence ID" value="CAD8680168.1"/>
    <property type="molecule type" value="Transcribed_RNA"/>
</dbReference>
<dbReference type="PROSITE" id="PS50011">
    <property type="entry name" value="PROTEIN_KINASE_DOM"/>
    <property type="match status" value="1"/>
</dbReference>
<dbReference type="InterPro" id="IPR000719">
    <property type="entry name" value="Prot_kinase_dom"/>
</dbReference>
<dbReference type="InterPro" id="IPR017441">
    <property type="entry name" value="Protein_kinase_ATP_BS"/>
</dbReference>
<dbReference type="PROSITE" id="PS00108">
    <property type="entry name" value="PROTEIN_KINASE_ST"/>
    <property type="match status" value="1"/>
</dbReference>
<evidence type="ECO:0000256" key="10">
    <source>
        <dbReference type="SAM" id="MobiDB-lite"/>
    </source>
</evidence>
<dbReference type="EC" id="2.7.11.1" evidence="1"/>
<keyword evidence="3" id="KW-0808">Transferase</keyword>
<protein>
    <recommendedName>
        <fullName evidence="1">non-specific serine/threonine protein kinase</fullName>
        <ecNumber evidence="1">2.7.11.1</ecNumber>
    </recommendedName>
</protein>
<evidence type="ECO:0000256" key="8">
    <source>
        <dbReference type="ARBA" id="ARBA00048679"/>
    </source>
</evidence>
<feature type="region of interest" description="Disordered" evidence="10">
    <location>
        <begin position="609"/>
        <end position="628"/>
    </location>
</feature>
<feature type="transmembrane region" description="Helical" evidence="11">
    <location>
        <begin position="469"/>
        <end position="487"/>
    </location>
</feature>
<dbReference type="SMART" id="SM00220">
    <property type="entry name" value="S_TKc"/>
    <property type="match status" value="1"/>
</dbReference>
<dbReference type="SUPFAM" id="SSF56112">
    <property type="entry name" value="Protein kinase-like (PK-like)"/>
    <property type="match status" value="1"/>
</dbReference>
<feature type="domain" description="Protein kinase" evidence="12">
    <location>
        <begin position="97"/>
        <end position="361"/>
    </location>
</feature>
<comment type="catalytic activity">
    <reaction evidence="8">
        <text>L-seryl-[protein] + ATP = O-phospho-L-seryl-[protein] + ADP + H(+)</text>
        <dbReference type="Rhea" id="RHEA:17989"/>
        <dbReference type="Rhea" id="RHEA-COMP:9863"/>
        <dbReference type="Rhea" id="RHEA-COMP:11604"/>
        <dbReference type="ChEBI" id="CHEBI:15378"/>
        <dbReference type="ChEBI" id="CHEBI:29999"/>
        <dbReference type="ChEBI" id="CHEBI:30616"/>
        <dbReference type="ChEBI" id="CHEBI:83421"/>
        <dbReference type="ChEBI" id="CHEBI:456216"/>
        <dbReference type="EC" id="2.7.11.1"/>
    </reaction>
</comment>
<evidence type="ECO:0000256" key="2">
    <source>
        <dbReference type="ARBA" id="ARBA00022527"/>
    </source>
</evidence>
<keyword evidence="2" id="KW-0723">Serine/threonine-protein kinase</keyword>
<gene>
    <name evidence="13" type="ORF">CLEI1391_LOCUS9431</name>
</gene>
<dbReference type="PANTHER" id="PTHR24363">
    <property type="entry name" value="SERINE/THREONINE PROTEIN KINASE"/>
    <property type="match status" value="1"/>
</dbReference>
<evidence type="ECO:0000256" key="4">
    <source>
        <dbReference type="ARBA" id="ARBA00022741"/>
    </source>
</evidence>
<keyword evidence="11" id="KW-1133">Transmembrane helix</keyword>
<evidence type="ECO:0000256" key="7">
    <source>
        <dbReference type="ARBA" id="ARBA00047899"/>
    </source>
</evidence>
<evidence type="ECO:0000256" key="1">
    <source>
        <dbReference type="ARBA" id="ARBA00012513"/>
    </source>
</evidence>
<feature type="binding site" evidence="9">
    <location>
        <position position="125"/>
    </location>
    <ligand>
        <name>ATP</name>
        <dbReference type="ChEBI" id="CHEBI:30616"/>
    </ligand>
</feature>
<feature type="compositionally biased region" description="Polar residues" evidence="10">
    <location>
        <begin position="619"/>
        <end position="628"/>
    </location>
</feature>
<feature type="transmembrane region" description="Helical" evidence="11">
    <location>
        <begin position="444"/>
        <end position="463"/>
    </location>
</feature>
<dbReference type="PANTHER" id="PTHR24363:SF0">
    <property type="entry name" value="SERINE_THREONINE KINASE LIKE DOMAIN CONTAINING 1"/>
    <property type="match status" value="1"/>
</dbReference>
<keyword evidence="11" id="KW-0472">Membrane</keyword>
<evidence type="ECO:0000256" key="11">
    <source>
        <dbReference type="SAM" id="Phobius"/>
    </source>
</evidence>
<accession>A0A7S0RK56</accession>
<evidence type="ECO:0000256" key="5">
    <source>
        <dbReference type="ARBA" id="ARBA00022777"/>
    </source>
</evidence>
<dbReference type="InterPro" id="IPR008271">
    <property type="entry name" value="Ser/Thr_kinase_AS"/>
</dbReference>
<dbReference type="AlphaFoldDB" id="A0A7S0RK56"/>
<evidence type="ECO:0000256" key="6">
    <source>
        <dbReference type="ARBA" id="ARBA00022840"/>
    </source>
</evidence>
<organism evidence="13">
    <name type="scientific">Chlamydomonas leiostraca</name>
    <dbReference type="NCBI Taxonomy" id="1034604"/>
    <lineage>
        <taxon>Eukaryota</taxon>
        <taxon>Viridiplantae</taxon>
        <taxon>Chlorophyta</taxon>
        <taxon>core chlorophytes</taxon>
        <taxon>Chlorophyceae</taxon>
        <taxon>CS clade</taxon>
        <taxon>Chlamydomonadales</taxon>
        <taxon>Chlamydomonadaceae</taxon>
        <taxon>Chlamydomonas</taxon>
    </lineage>
</organism>
<dbReference type="GO" id="GO:0004674">
    <property type="term" value="F:protein serine/threonine kinase activity"/>
    <property type="evidence" value="ECO:0007669"/>
    <property type="project" value="UniProtKB-KW"/>
</dbReference>
<evidence type="ECO:0000256" key="9">
    <source>
        <dbReference type="PROSITE-ProRule" id="PRU10141"/>
    </source>
</evidence>
<evidence type="ECO:0000259" key="12">
    <source>
        <dbReference type="PROSITE" id="PS50011"/>
    </source>
</evidence>
<keyword evidence="11" id="KW-0812">Transmembrane</keyword>
<evidence type="ECO:0000313" key="13">
    <source>
        <dbReference type="EMBL" id="CAD8680168.1"/>
    </source>
</evidence>
<proteinExistence type="predicted"/>
<sequence length="628" mass="67659">MLLKCNASVLGLGLRSGGNARGRGKELSVIPASKVKPSRNHLVCRASENTDEIVKQVAKQVESLNLTRESDSDETRPTVQQMQGSQLNPGDVLAGKYTIKGVLGAGSNAIAYSAESSDGRTVAVKALSLRSLRDWKQLDLFQREAQILGALSHPGIPKYIDYFEEDSERDRAFYIVQEAVQGKSLAAMLAEGKRCDDAEASRIAREMLEILQYLSGLRPPVVHRDVKPENIILEGGVWGGKVRLVDFGGVQGVAAAGEAAAFASTVVGTYGYMAPEQFRGGAQPASDLYALGATLLFLLSGQPPFAFPQERMRINWRGGASGWAPPTTTWSNLLDGLLEPVAEDRVTASEALALLRGEPLPASSPGSDSKRVGGWVGKRRGDPSGLALAQQSPQSPLQAQMLAAQQLSRGMVTRKPAGSRVILEKTPGRLDITIPAKGLTGDTAMTGVFAVIWNAFVAFWTVGALAGGGILFALFSTPFWFAGYQLARQAFGGALMKERVAVGRNKFRLGQELAVFNKNGVTDFLGGDNEKVIEGSSPDLLGARLITTMFVNDQPQTAIELVEGVRKHRFGEGLEIEEQQWLVYEINSHVEALRGQAIDYDAFPAADIPKTYNDRDQNPFPSSSDNNN</sequence>